<reference evidence="1 2" key="1">
    <citation type="journal article" date="2019" name="Mol. Biol. Evol.">
        <title>Blast fungal genomes show frequent chromosomal changes, gene gains and losses, and effector gene turnover.</title>
        <authorList>
            <person name="Gomez Luciano L.B."/>
            <person name="Jason Tsai I."/>
            <person name="Chuma I."/>
            <person name="Tosa Y."/>
            <person name="Chen Y.H."/>
            <person name="Li J.Y."/>
            <person name="Li M.Y."/>
            <person name="Jade Lu M.Y."/>
            <person name="Nakayashiki H."/>
            <person name="Li W.H."/>
        </authorList>
    </citation>
    <scope>NUCLEOTIDE SEQUENCE [LARGE SCALE GENOMIC DNA]</scope>
    <source>
        <strain evidence="1">MZ5-1-6</strain>
    </source>
</reference>
<dbReference type="AlphaFoldDB" id="A0A4V1C779"/>
<evidence type="ECO:0000313" key="1">
    <source>
        <dbReference type="EMBL" id="QBZ62448.1"/>
    </source>
</evidence>
<name>A0A4V1C779_PYROR</name>
<sequence>MEPHQDLQIDYTERPQISGRPIHITCCPSLRGSVRAIFGVLYQGAKAADEELSVMHRDVVAGELLDVERLAVYMTKGGGKTSKRLAKQDAGVMVEMSLEKYVEGRVGNGLHEVCDTLHIRVAPSQSGYVLVAQQSQVFDLADEASAVLLHPFLVGVYLCRRR</sequence>
<dbReference type="EMBL" id="CP034208">
    <property type="protein sequence ID" value="QBZ62448.1"/>
    <property type="molecule type" value="Genomic_DNA"/>
</dbReference>
<gene>
    <name evidence="1" type="ORF">PoMZ_11329</name>
</gene>
<protein>
    <submittedName>
        <fullName evidence="1">Uncharacterized protein</fullName>
    </submittedName>
</protein>
<evidence type="ECO:0000313" key="2">
    <source>
        <dbReference type="Proteomes" id="UP000294847"/>
    </source>
</evidence>
<organism evidence="1 2">
    <name type="scientific">Pyricularia oryzae</name>
    <name type="common">Rice blast fungus</name>
    <name type="synonym">Magnaporthe oryzae</name>
    <dbReference type="NCBI Taxonomy" id="318829"/>
    <lineage>
        <taxon>Eukaryota</taxon>
        <taxon>Fungi</taxon>
        <taxon>Dikarya</taxon>
        <taxon>Ascomycota</taxon>
        <taxon>Pezizomycotina</taxon>
        <taxon>Sordariomycetes</taxon>
        <taxon>Sordariomycetidae</taxon>
        <taxon>Magnaporthales</taxon>
        <taxon>Pyriculariaceae</taxon>
        <taxon>Pyricularia</taxon>
    </lineage>
</organism>
<accession>A0A4V1C779</accession>
<dbReference type="Proteomes" id="UP000294847">
    <property type="component" value="Chromosome 5"/>
</dbReference>
<proteinExistence type="predicted"/>